<feature type="non-terminal residue" evidence="10">
    <location>
        <position position="1"/>
    </location>
</feature>
<comment type="subcellular location">
    <subcellularLocation>
        <location evidence="1">Cell projection</location>
        <location evidence="1">Cilium</location>
        <location evidence="1">Flagellum</location>
    </subcellularLocation>
    <subcellularLocation>
        <location evidence="2">Cytoplasm</location>
        <location evidence="2">Cytoskeleton</location>
        <location evidence="2">Cilium axoneme</location>
    </subcellularLocation>
</comment>
<organism evidence="10 11">
    <name type="scientific">Ophiophagus hannah</name>
    <name type="common">King cobra</name>
    <name type="synonym">Naja hannah</name>
    <dbReference type="NCBI Taxonomy" id="8665"/>
    <lineage>
        <taxon>Eukaryota</taxon>
        <taxon>Metazoa</taxon>
        <taxon>Chordata</taxon>
        <taxon>Craniata</taxon>
        <taxon>Vertebrata</taxon>
        <taxon>Euteleostomi</taxon>
        <taxon>Lepidosauria</taxon>
        <taxon>Squamata</taxon>
        <taxon>Bifurcata</taxon>
        <taxon>Unidentata</taxon>
        <taxon>Episquamata</taxon>
        <taxon>Toxicofera</taxon>
        <taxon>Serpentes</taxon>
        <taxon>Colubroidea</taxon>
        <taxon>Elapidae</taxon>
        <taxon>Elapinae</taxon>
        <taxon>Ophiophagus</taxon>
    </lineage>
</organism>
<evidence type="ECO:0000313" key="11">
    <source>
        <dbReference type="Proteomes" id="UP000018936"/>
    </source>
</evidence>
<feature type="compositionally biased region" description="Basic and acidic residues" evidence="9">
    <location>
        <begin position="1"/>
        <end position="14"/>
    </location>
</feature>
<evidence type="ECO:0000256" key="8">
    <source>
        <dbReference type="ARBA" id="ARBA00023273"/>
    </source>
</evidence>
<dbReference type="PANTHER" id="PTHR46613">
    <property type="entry name" value="RADIAL SPOKE HEAD 10 HOMOLOG B-RELATED"/>
    <property type="match status" value="1"/>
</dbReference>
<proteinExistence type="predicted"/>
<dbReference type="PANTHER" id="PTHR46613:SF1">
    <property type="entry name" value="RADIAL SPOKE HEAD 10 HOMOLOG B-RELATED"/>
    <property type="match status" value="1"/>
</dbReference>
<name>V8NCW7_OPHHA</name>
<dbReference type="Pfam" id="PF02493">
    <property type="entry name" value="MORN"/>
    <property type="match status" value="5"/>
</dbReference>
<keyword evidence="11" id="KW-1185">Reference proteome</keyword>
<keyword evidence="7" id="KW-0206">Cytoskeleton</keyword>
<dbReference type="AlphaFoldDB" id="V8NCW7"/>
<feature type="non-terminal residue" evidence="10">
    <location>
        <position position="200"/>
    </location>
</feature>
<keyword evidence="5" id="KW-0282">Flagellum</keyword>
<evidence type="ECO:0000256" key="3">
    <source>
        <dbReference type="ARBA" id="ARBA00022490"/>
    </source>
</evidence>
<dbReference type="GO" id="GO:0031514">
    <property type="term" value="C:motile cilium"/>
    <property type="evidence" value="ECO:0007669"/>
    <property type="project" value="UniProtKB-SubCell"/>
</dbReference>
<evidence type="ECO:0000313" key="10">
    <source>
        <dbReference type="EMBL" id="ETE59427.1"/>
    </source>
</evidence>
<dbReference type="GO" id="GO:0005930">
    <property type="term" value="C:axoneme"/>
    <property type="evidence" value="ECO:0007669"/>
    <property type="project" value="UniProtKB-SubCell"/>
</dbReference>
<keyword evidence="8" id="KW-0966">Cell projection</keyword>
<evidence type="ECO:0000256" key="2">
    <source>
        <dbReference type="ARBA" id="ARBA00004430"/>
    </source>
</evidence>
<evidence type="ECO:0000256" key="5">
    <source>
        <dbReference type="ARBA" id="ARBA00022846"/>
    </source>
</evidence>
<gene>
    <name evidence="10" type="primary">Rsph10b</name>
    <name evidence="10" type="ORF">L345_14845</name>
</gene>
<evidence type="ECO:0000256" key="6">
    <source>
        <dbReference type="ARBA" id="ARBA00023069"/>
    </source>
</evidence>
<sequence length="200" mass="22230">MGKDKKKESKKGEKSATAPAHDTSMELAVSNQNVPPLADQGDEHLATQVASKEENKDLEPPPVPEPIEYEEPILTQLIVESYEGEKVRGLYEGEGTAYFQGGNVYKGMFSEGLMHGQGTYTWADGVQYEGNFVKNVQMDHGTYKWPDGSMYEGEVKNGIRHGFGMYKCGTYPGTIYYNESGSSWYEGDFVNNIKSGWGVR</sequence>
<reference evidence="10 11" key="1">
    <citation type="journal article" date="2013" name="Proc. Natl. Acad. Sci. U.S.A.">
        <title>The king cobra genome reveals dynamic gene evolution and adaptation in the snake venom system.</title>
        <authorList>
            <person name="Vonk F.J."/>
            <person name="Casewell N.R."/>
            <person name="Henkel C.V."/>
            <person name="Heimberg A.M."/>
            <person name="Jansen H.J."/>
            <person name="McCleary R.J."/>
            <person name="Kerkkamp H.M."/>
            <person name="Vos R.A."/>
            <person name="Guerreiro I."/>
            <person name="Calvete J.J."/>
            <person name="Wuster W."/>
            <person name="Woods A.E."/>
            <person name="Logan J.M."/>
            <person name="Harrison R.A."/>
            <person name="Castoe T.A."/>
            <person name="de Koning A.P."/>
            <person name="Pollock D.D."/>
            <person name="Yandell M."/>
            <person name="Calderon D."/>
            <person name="Renjifo C."/>
            <person name="Currier R.B."/>
            <person name="Salgado D."/>
            <person name="Pla D."/>
            <person name="Sanz L."/>
            <person name="Hyder A.S."/>
            <person name="Ribeiro J.M."/>
            <person name="Arntzen J.W."/>
            <person name="van den Thillart G.E."/>
            <person name="Boetzer M."/>
            <person name="Pirovano W."/>
            <person name="Dirks R.P."/>
            <person name="Spaink H.P."/>
            <person name="Duboule D."/>
            <person name="McGlinn E."/>
            <person name="Kini R.M."/>
            <person name="Richardson M.K."/>
        </authorList>
    </citation>
    <scope>NUCLEOTIDE SEQUENCE</scope>
    <source>
        <tissue evidence="10">Blood</tissue>
    </source>
</reference>
<dbReference type="EMBL" id="AZIM01005583">
    <property type="protein sequence ID" value="ETE59427.1"/>
    <property type="molecule type" value="Genomic_DNA"/>
</dbReference>
<dbReference type="Gene3D" id="2.20.110.10">
    <property type="entry name" value="Histone H3 K4-specific methyltransferase SET7/9 N-terminal domain"/>
    <property type="match status" value="2"/>
</dbReference>
<keyword evidence="6" id="KW-0969">Cilium</keyword>
<keyword evidence="3" id="KW-0963">Cytoplasm</keyword>
<comment type="caution">
    <text evidence="10">The sequence shown here is derived from an EMBL/GenBank/DDBJ whole genome shotgun (WGS) entry which is preliminary data.</text>
</comment>
<evidence type="ECO:0000256" key="9">
    <source>
        <dbReference type="SAM" id="MobiDB-lite"/>
    </source>
</evidence>
<evidence type="ECO:0000256" key="1">
    <source>
        <dbReference type="ARBA" id="ARBA00004230"/>
    </source>
</evidence>
<dbReference type="SUPFAM" id="SSF82185">
    <property type="entry name" value="Histone H3 K4-specific methyltransferase SET7/9 N-terminal domain"/>
    <property type="match status" value="1"/>
</dbReference>
<dbReference type="SMART" id="SM00698">
    <property type="entry name" value="MORN"/>
    <property type="match status" value="4"/>
</dbReference>
<dbReference type="Proteomes" id="UP000018936">
    <property type="component" value="Unassembled WGS sequence"/>
</dbReference>
<dbReference type="InterPro" id="IPR003409">
    <property type="entry name" value="MORN"/>
</dbReference>
<protein>
    <submittedName>
        <fullName evidence="10">Radial spoke head 10-like B</fullName>
    </submittedName>
</protein>
<dbReference type="OrthoDB" id="294378at2759"/>
<feature type="compositionally biased region" description="Basic and acidic residues" evidence="9">
    <location>
        <begin position="41"/>
        <end position="59"/>
    </location>
</feature>
<evidence type="ECO:0000256" key="7">
    <source>
        <dbReference type="ARBA" id="ARBA00023212"/>
    </source>
</evidence>
<feature type="region of interest" description="Disordered" evidence="9">
    <location>
        <begin position="1"/>
        <end position="67"/>
    </location>
</feature>
<evidence type="ECO:0000256" key="4">
    <source>
        <dbReference type="ARBA" id="ARBA00022737"/>
    </source>
</evidence>
<keyword evidence="4" id="KW-0677">Repeat</keyword>
<accession>V8NCW7</accession>